<keyword evidence="3" id="KW-1185">Reference proteome</keyword>
<dbReference type="InterPro" id="IPR036388">
    <property type="entry name" value="WH-like_DNA-bd_sf"/>
</dbReference>
<name>A0A4Y3KNC0_9CELL</name>
<comment type="caution">
    <text evidence="2">The sequence shown here is derived from an EMBL/GenBank/DDBJ whole genome shotgun (WGS) entry which is preliminary data.</text>
</comment>
<evidence type="ECO:0000313" key="3">
    <source>
        <dbReference type="Proteomes" id="UP000320461"/>
    </source>
</evidence>
<organism evidence="2 3">
    <name type="scientific">Cellulomonas gelida</name>
    <dbReference type="NCBI Taxonomy" id="1712"/>
    <lineage>
        <taxon>Bacteria</taxon>
        <taxon>Bacillati</taxon>
        <taxon>Actinomycetota</taxon>
        <taxon>Actinomycetes</taxon>
        <taxon>Micrococcales</taxon>
        <taxon>Cellulomonadaceae</taxon>
        <taxon>Cellulomonas</taxon>
    </lineage>
</organism>
<dbReference type="SUPFAM" id="SSF46785">
    <property type="entry name" value="Winged helix' DNA-binding domain"/>
    <property type="match status" value="1"/>
</dbReference>
<dbReference type="InterPro" id="IPR036390">
    <property type="entry name" value="WH_DNA-bd_sf"/>
</dbReference>
<evidence type="ECO:0008006" key="4">
    <source>
        <dbReference type="Google" id="ProtNLM"/>
    </source>
</evidence>
<dbReference type="Pfam" id="PF13730">
    <property type="entry name" value="HTH_36"/>
    <property type="match status" value="1"/>
</dbReference>
<dbReference type="AlphaFoldDB" id="A0A4Y3KNC0"/>
<dbReference type="EMBL" id="BJLQ01000014">
    <property type="protein sequence ID" value="GEA84408.1"/>
    <property type="molecule type" value="Genomic_DNA"/>
</dbReference>
<evidence type="ECO:0000256" key="1">
    <source>
        <dbReference type="SAM" id="MobiDB-lite"/>
    </source>
</evidence>
<feature type="region of interest" description="Disordered" evidence="1">
    <location>
        <begin position="78"/>
        <end position="143"/>
    </location>
</feature>
<dbReference type="Gene3D" id="1.10.10.10">
    <property type="entry name" value="Winged helix-like DNA-binding domain superfamily/Winged helix DNA-binding domain"/>
    <property type="match status" value="1"/>
</dbReference>
<dbReference type="Proteomes" id="UP000320461">
    <property type="component" value="Unassembled WGS sequence"/>
</dbReference>
<protein>
    <recommendedName>
        <fullName evidence="4">Helix-turn-helix domain-containing protein</fullName>
    </recommendedName>
</protein>
<accession>A0A4Y3KNC0</accession>
<gene>
    <name evidence="2" type="ORF">CGE01nite_16590</name>
</gene>
<evidence type="ECO:0000313" key="2">
    <source>
        <dbReference type="EMBL" id="GEA84408.1"/>
    </source>
</evidence>
<reference evidence="2 3" key="1">
    <citation type="submission" date="2019-06" db="EMBL/GenBank/DDBJ databases">
        <title>Whole genome shotgun sequence of Cellulomonas gelida NBRC 3748.</title>
        <authorList>
            <person name="Hosoyama A."/>
            <person name="Uohara A."/>
            <person name="Ohji S."/>
            <person name="Ichikawa N."/>
        </authorList>
    </citation>
    <scope>NUCLEOTIDE SEQUENCE [LARGE SCALE GENOMIC DNA]</scope>
    <source>
        <strain evidence="2 3">NBRC 3748</strain>
    </source>
</reference>
<proteinExistence type="predicted"/>
<sequence length="274" mass="29340">MRYIEAQPAGSLAGCAPALLLVLADIANDEGRGWPSVATLARRVNRDERNVQRALSVLVGAGAVAREERRGRATAYTVTPGVGATPGAQVTPGVGATPTPGADVTPPPASASPAPGVDVTQNPLPTLTEPEGEPSPARASQDVAVPDAFDEFWAAYPRRTDKKRARAAWAKARRSHDATQLVQWARAFAADPNLPESQFVPHPSTWLNGERWTDLPLPARHQSQTAQQAVQSKNLRSLERNVRAVQAELSERERAGLALLDDALAQERRQIGGR</sequence>